<keyword evidence="3" id="KW-1185">Reference proteome</keyword>
<feature type="compositionally biased region" description="Basic and acidic residues" evidence="1">
    <location>
        <begin position="140"/>
        <end position="151"/>
    </location>
</feature>
<dbReference type="GO" id="GO:0016787">
    <property type="term" value="F:hydrolase activity"/>
    <property type="evidence" value="ECO:0007669"/>
    <property type="project" value="UniProtKB-KW"/>
</dbReference>
<dbReference type="PROSITE" id="PS00616">
    <property type="entry name" value="HIS_ACID_PHOSPHAT_1"/>
    <property type="match status" value="1"/>
</dbReference>
<feature type="region of interest" description="Disordered" evidence="1">
    <location>
        <begin position="128"/>
        <end position="151"/>
    </location>
</feature>
<dbReference type="InterPro" id="IPR000560">
    <property type="entry name" value="His_Pase_clade-2"/>
</dbReference>
<dbReference type="SUPFAM" id="SSF53254">
    <property type="entry name" value="Phosphoglycerate mutase-like"/>
    <property type="match status" value="1"/>
</dbReference>
<accession>A0A511BPH7</accession>
<evidence type="ECO:0000313" key="3">
    <source>
        <dbReference type="Proteomes" id="UP000321405"/>
    </source>
</evidence>
<dbReference type="EMBL" id="BJVC01000002">
    <property type="protein sequence ID" value="GEL02230.1"/>
    <property type="molecule type" value="Genomic_DNA"/>
</dbReference>
<reference evidence="2 3" key="1">
    <citation type="submission" date="2019-07" db="EMBL/GenBank/DDBJ databases">
        <title>Whole genome shotgun sequence of Swaminathania salitolerans NBRC 104436.</title>
        <authorList>
            <person name="Hosoyama A."/>
            <person name="Uohara A."/>
            <person name="Ohji S."/>
            <person name="Ichikawa N."/>
        </authorList>
    </citation>
    <scope>NUCLEOTIDE SEQUENCE [LARGE SCALE GENOMIC DNA]</scope>
    <source>
        <strain evidence="2 3">NBRC 104436</strain>
    </source>
</reference>
<organism evidence="2 3">
    <name type="scientific">Swaminathania salitolerans</name>
    <dbReference type="NCBI Taxonomy" id="182838"/>
    <lineage>
        <taxon>Bacteria</taxon>
        <taxon>Pseudomonadati</taxon>
        <taxon>Pseudomonadota</taxon>
        <taxon>Alphaproteobacteria</taxon>
        <taxon>Acetobacterales</taxon>
        <taxon>Acetobacteraceae</taxon>
        <taxon>Swaminathania</taxon>
    </lineage>
</organism>
<dbReference type="Pfam" id="PF00328">
    <property type="entry name" value="His_Phos_2"/>
    <property type="match status" value="1"/>
</dbReference>
<comment type="caution">
    <text evidence="2">The sequence shown here is derived from an EMBL/GenBank/DDBJ whole genome shotgun (WGS) entry which is preliminary data.</text>
</comment>
<evidence type="ECO:0000256" key="1">
    <source>
        <dbReference type="SAM" id="MobiDB-lite"/>
    </source>
</evidence>
<dbReference type="InterPro" id="IPR029033">
    <property type="entry name" value="His_PPase_superfam"/>
</dbReference>
<keyword evidence="2" id="KW-0378">Hydrolase</keyword>
<dbReference type="AlphaFoldDB" id="A0A511BPH7"/>
<dbReference type="Proteomes" id="UP000321405">
    <property type="component" value="Unassembled WGS sequence"/>
</dbReference>
<sequence length="401" mass="43163">MDAGFLRTAPAEEGARLERLVLVARHGIRSPTQDPLVLGRLTGRVWPRWPVGPGQLTPHGRDALRAMTEGLAEWYDLSCHGDDHPCLADPEPVIWADSADARTLESGAIMARGLGASRIVSHHAGEHDPVFTGMAPDGAIQKEKDRSDGRDEAHDVLLADRHERPEAVREGLSRLQALFAPQGCGAGQSPCFSAPLRSASDGRLDRRSGPALGASVSENLLLVYLQKLGTEGDSPAWLGRIDPSLLAAVLPVHTYLSDLTRRRGVRALRRGEGLAAVIGKFLTGEGVRLPDGSGPARRTRLLVLAGHDTTLDALAGYYGLSWNFVDQPDPTAPDTVLAFERWRLRDGRAVTRAVVFHQSLDALRQAAAPDMEHGGRLFLGEITRQVPRVDSGTGVKRPGAG</sequence>
<gene>
    <name evidence="2" type="primary">appA</name>
    <name evidence="2" type="ORF">SSA02_13930</name>
</gene>
<dbReference type="InterPro" id="IPR033379">
    <property type="entry name" value="Acid_Pase_AS"/>
</dbReference>
<protein>
    <submittedName>
        <fullName evidence="2">Phosphoanhydride phosphohydrolase</fullName>
    </submittedName>
</protein>
<dbReference type="Gene3D" id="3.40.50.1240">
    <property type="entry name" value="Phosphoglycerate mutase-like"/>
    <property type="match status" value="2"/>
</dbReference>
<evidence type="ECO:0000313" key="2">
    <source>
        <dbReference type="EMBL" id="GEL02230.1"/>
    </source>
</evidence>
<name>A0A511BPH7_9PROT</name>
<proteinExistence type="predicted"/>